<reference evidence="1" key="1">
    <citation type="submission" date="2023-06" db="EMBL/GenBank/DDBJ databases">
        <title>Genomic of Agaribacillus aureum.</title>
        <authorList>
            <person name="Wang G."/>
        </authorList>
    </citation>
    <scope>NUCLEOTIDE SEQUENCE</scope>
    <source>
        <strain evidence="1">BMA12</strain>
    </source>
</reference>
<sequence>MKNSRLLTTTAIFVDKTSLLFGFLEKYKILFPQQNSKTSIFAEYEAVMKNYFKNYETF</sequence>
<evidence type="ECO:0000313" key="1">
    <source>
        <dbReference type="EMBL" id="MDN5211552.1"/>
    </source>
</evidence>
<name>A0ABT8L1C8_9BACT</name>
<dbReference type="RefSeq" id="WP_346756884.1">
    <property type="nucleotide sequence ID" value="NZ_JAUJEB010000001.1"/>
</dbReference>
<comment type="caution">
    <text evidence="1">The sequence shown here is derived from an EMBL/GenBank/DDBJ whole genome shotgun (WGS) entry which is preliminary data.</text>
</comment>
<dbReference type="EMBL" id="JAUJEB010000001">
    <property type="protein sequence ID" value="MDN5211552.1"/>
    <property type="molecule type" value="Genomic_DNA"/>
</dbReference>
<gene>
    <name evidence="1" type="ORF">QQ020_05805</name>
</gene>
<keyword evidence="2" id="KW-1185">Reference proteome</keyword>
<proteinExistence type="predicted"/>
<dbReference type="Proteomes" id="UP001172083">
    <property type="component" value="Unassembled WGS sequence"/>
</dbReference>
<evidence type="ECO:0000313" key="2">
    <source>
        <dbReference type="Proteomes" id="UP001172083"/>
    </source>
</evidence>
<organism evidence="1 2">
    <name type="scientific">Agaribacillus aureus</name>
    <dbReference type="NCBI Taxonomy" id="3051825"/>
    <lineage>
        <taxon>Bacteria</taxon>
        <taxon>Pseudomonadati</taxon>
        <taxon>Bacteroidota</taxon>
        <taxon>Cytophagia</taxon>
        <taxon>Cytophagales</taxon>
        <taxon>Splendidivirgaceae</taxon>
        <taxon>Agaribacillus</taxon>
    </lineage>
</organism>
<accession>A0ABT8L1C8</accession>
<protein>
    <submittedName>
        <fullName evidence="1">Uncharacterized protein</fullName>
    </submittedName>
</protein>